<gene>
    <name evidence="3" type="ORF">BJ958_002912</name>
</gene>
<evidence type="ECO:0000313" key="3">
    <source>
        <dbReference type="EMBL" id="NYD31366.1"/>
    </source>
</evidence>
<dbReference type="Proteomes" id="UP000582231">
    <property type="component" value="Unassembled WGS sequence"/>
</dbReference>
<protein>
    <submittedName>
        <fullName evidence="3">Alkanesulfonate monooxygenase SsuD/methylene tetrahydromethanopterin reductase-like flavin-dependent oxidoreductase (Luciferase family)</fullName>
    </submittedName>
</protein>
<keyword evidence="4" id="KW-1185">Reference proteome</keyword>
<dbReference type="InterPro" id="IPR011251">
    <property type="entry name" value="Luciferase-like_dom"/>
</dbReference>
<dbReference type="AlphaFoldDB" id="A0A852RQ46"/>
<evidence type="ECO:0000256" key="1">
    <source>
        <dbReference type="ARBA" id="ARBA00023002"/>
    </source>
</evidence>
<dbReference type="GO" id="GO:0016705">
    <property type="term" value="F:oxidoreductase activity, acting on paired donors, with incorporation or reduction of molecular oxygen"/>
    <property type="evidence" value="ECO:0007669"/>
    <property type="project" value="InterPro"/>
</dbReference>
<sequence>MTTLRSAVWVPLFDELAEPAAVVRLAVAAEEHGWDGFFVWDHVRWQEPVQALADPWTTLAAVAAATSGLRLGPMVTPLSRRRPQVVARQSATLDRLSGGRLVLGAGLGSDRFGEEFSRFGEEVDDRRRAVLLDDALCVLRQAWSGEAVHHRGPGGTIDGVRFLPRPVNGTVPVWTAGFPGNRRPLVRAARHDGFVPVNLEHPDQLAGAVDRIRELRAEAGTAATPYDVAVPLPASADLAAFEAAGATWWLADVDPDGLSVDDVLGIVRDGPFR</sequence>
<dbReference type="PANTHER" id="PTHR43244">
    <property type="match status" value="1"/>
</dbReference>
<comment type="caution">
    <text evidence="3">The sequence shown here is derived from an EMBL/GenBank/DDBJ whole genome shotgun (WGS) entry which is preliminary data.</text>
</comment>
<dbReference type="GO" id="GO:0004497">
    <property type="term" value="F:monooxygenase activity"/>
    <property type="evidence" value="ECO:0007669"/>
    <property type="project" value="UniProtKB-KW"/>
</dbReference>
<dbReference type="SUPFAM" id="SSF51679">
    <property type="entry name" value="Bacterial luciferase-like"/>
    <property type="match status" value="1"/>
</dbReference>
<name>A0A852RQ46_9ACTN</name>
<keyword evidence="3" id="KW-0503">Monooxygenase</keyword>
<dbReference type="RefSeq" id="WP_179727499.1">
    <property type="nucleotide sequence ID" value="NZ_BAABEF010000001.1"/>
</dbReference>
<organism evidence="3 4">
    <name type="scientific">Nocardioides kongjuensis</name>
    <dbReference type="NCBI Taxonomy" id="349522"/>
    <lineage>
        <taxon>Bacteria</taxon>
        <taxon>Bacillati</taxon>
        <taxon>Actinomycetota</taxon>
        <taxon>Actinomycetes</taxon>
        <taxon>Propionibacteriales</taxon>
        <taxon>Nocardioidaceae</taxon>
        <taxon>Nocardioides</taxon>
    </lineage>
</organism>
<proteinExistence type="predicted"/>
<dbReference type="InterPro" id="IPR036661">
    <property type="entry name" value="Luciferase-like_sf"/>
</dbReference>
<dbReference type="Gene3D" id="3.20.20.30">
    <property type="entry name" value="Luciferase-like domain"/>
    <property type="match status" value="1"/>
</dbReference>
<dbReference type="PANTHER" id="PTHR43244:SF1">
    <property type="entry name" value="5,10-METHYLENETETRAHYDROMETHANOPTERIN REDUCTASE"/>
    <property type="match status" value="1"/>
</dbReference>
<feature type="domain" description="Luciferase-like" evidence="2">
    <location>
        <begin position="18"/>
        <end position="237"/>
    </location>
</feature>
<evidence type="ECO:0000259" key="2">
    <source>
        <dbReference type="Pfam" id="PF00296"/>
    </source>
</evidence>
<dbReference type="Pfam" id="PF00296">
    <property type="entry name" value="Bac_luciferase"/>
    <property type="match status" value="1"/>
</dbReference>
<dbReference type="EMBL" id="JACCBF010000001">
    <property type="protein sequence ID" value="NYD31366.1"/>
    <property type="molecule type" value="Genomic_DNA"/>
</dbReference>
<keyword evidence="1" id="KW-0560">Oxidoreductase</keyword>
<accession>A0A852RQ46</accession>
<evidence type="ECO:0000313" key="4">
    <source>
        <dbReference type="Proteomes" id="UP000582231"/>
    </source>
</evidence>
<reference evidence="3 4" key="1">
    <citation type="submission" date="2020-07" db="EMBL/GenBank/DDBJ databases">
        <title>Sequencing the genomes of 1000 actinobacteria strains.</title>
        <authorList>
            <person name="Klenk H.-P."/>
        </authorList>
    </citation>
    <scope>NUCLEOTIDE SEQUENCE [LARGE SCALE GENOMIC DNA]</scope>
    <source>
        <strain evidence="3 4">DSM 19082</strain>
    </source>
</reference>
<dbReference type="InterPro" id="IPR050564">
    <property type="entry name" value="F420-G6PD/mer"/>
</dbReference>